<organism evidence="2">
    <name type="scientific">Anguilla anguilla</name>
    <name type="common">European freshwater eel</name>
    <name type="synonym">Muraena anguilla</name>
    <dbReference type="NCBI Taxonomy" id="7936"/>
    <lineage>
        <taxon>Eukaryota</taxon>
        <taxon>Metazoa</taxon>
        <taxon>Chordata</taxon>
        <taxon>Craniata</taxon>
        <taxon>Vertebrata</taxon>
        <taxon>Euteleostomi</taxon>
        <taxon>Actinopterygii</taxon>
        <taxon>Neopterygii</taxon>
        <taxon>Teleostei</taxon>
        <taxon>Anguilliformes</taxon>
        <taxon>Anguillidae</taxon>
        <taxon>Anguilla</taxon>
    </lineage>
</organism>
<evidence type="ECO:0000313" key="2">
    <source>
        <dbReference type="EMBL" id="JAH50226.1"/>
    </source>
</evidence>
<sequence>MRLQAFINAGHVGCTIKTLPSLPNTELQRDSPVRLSIGRNTRH</sequence>
<name>A0A0E9T9C3_ANGAN</name>
<feature type="region of interest" description="Disordered" evidence="1">
    <location>
        <begin position="23"/>
        <end position="43"/>
    </location>
</feature>
<proteinExistence type="predicted"/>
<evidence type="ECO:0000256" key="1">
    <source>
        <dbReference type="SAM" id="MobiDB-lite"/>
    </source>
</evidence>
<protein>
    <submittedName>
        <fullName evidence="2">Uncharacterized protein</fullName>
    </submittedName>
</protein>
<accession>A0A0E9T9C3</accession>
<reference evidence="2" key="1">
    <citation type="submission" date="2014-11" db="EMBL/GenBank/DDBJ databases">
        <authorList>
            <person name="Amaro Gonzalez C."/>
        </authorList>
    </citation>
    <scope>NUCLEOTIDE SEQUENCE</scope>
</reference>
<reference evidence="2" key="2">
    <citation type="journal article" date="2015" name="Fish Shellfish Immunol.">
        <title>Early steps in the European eel (Anguilla anguilla)-Vibrio vulnificus interaction in the gills: Role of the RtxA13 toxin.</title>
        <authorList>
            <person name="Callol A."/>
            <person name="Pajuelo D."/>
            <person name="Ebbesson L."/>
            <person name="Teles M."/>
            <person name="MacKenzie S."/>
            <person name="Amaro C."/>
        </authorList>
    </citation>
    <scope>NUCLEOTIDE SEQUENCE</scope>
</reference>
<dbReference type="EMBL" id="GBXM01058351">
    <property type="protein sequence ID" value="JAH50226.1"/>
    <property type="molecule type" value="Transcribed_RNA"/>
</dbReference>
<dbReference type="AlphaFoldDB" id="A0A0E9T9C3"/>